<dbReference type="STRING" id="77586.A0A0D9W0Z8"/>
<evidence type="ECO:0000313" key="3">
    <source>
        <dbReference type="EnsemblPlants" id="LPERR03G33890.1"/>
    </source>
</evidence>
<dbReference type="Gene3D" id="1.10.287.110">
    <property type="entry name" value="DnaJ domain"/>
    <property type="match status" value="1"/>
</dbReference>
<dbReference type="PRINTS" id="PR00625">
    <property type="entry name" value="JDOMAIN"/>
</dbReference>
<dbReference type="eggNOG" id="KOG0714">
    <property type="taxonomic scope" value="Eukaryota"/>
</dbReference>
<proteinExistence type="predicted"/>
<dbReference type="InterPro" id="IPR001623">
    <property type="entry name" value="DnaJ_domain"/>
</dbReference>
<dbReference type="PROSITE" id="PS00636">
    <property type="entry name" value="DNAJ_1"/>
    <property type="match status" value="1"/>
</dbReference>
<dbReference type="PROSITE" id="PS50076">
    <property type="entry name" value="DNAJ_2"/>
    <property type="match status" value="1"/>
</dbReference>
<accession>A0A0D9W0Z8</accession>
<dbReference type="InterPro" id="IPR036869">
    <property type="entry name" value="J_dom_sf"/>
</dbReference>
<feature type="domain" description="J" evidence="2">
    <location>
        <begin position="41"/>
        <end position="105"/>
    </location>
</feature>
<dbReference type="Gramene" id="LPERR03G33890.1">
    <property type="protein sequence ID" value="LPERR03G33890.1"/>
    <property type="gene ID" value="LPERR03G33890"/>
</dbReference>
<dbReference type="GO" id="GO:0005783">
    <property type="term" value="C:endoplasmic reticulum"/>
    <property type="evidence" value="ECO:0007669"/>
    <property type="project" value="UniProtKB-ARBA"/>
</dbReference>
<dbReference type="SMART" id="SM00271">
    <property type="entry name" value="DnaJ"/>
    <property type="match status" value="1"/>
</dbReference>
<dbReference type="SUPFAM" id="SSF46565">
    <property type="entry name" value="Chaperone J-domain"/>
    <property type="match status" value="1"/>
</dbReference>
<dbReference type="PANTHER" id="PTHR44137">
    <property type="entry name" value="BNAC03G44070D PROTEIN"/>
    <property type="match status" value="1"/>
</dbReference>
<evidence type="ECO:0000313" key="4">
    <source>
        <dbReference type="Proteomes" id="UP000032180"/>
    </source>
</evidence>
<evidence type="ECO:0000256" key="1">
    <source>
        <dbReference type="SAM" id="MobiDB-lite"/>
    </source>
</evidence>
<keyword evidence="4" id="KW-1185">Reference proteome</keyword>
<dbReference type="Pfam" id="PF00226">
    <property type="entry name" value="DnaJ"/>
    <property type="match status" value="1"/>
</dbReference>
<organism evidence="3 4">
    <name type="scientific">Leersia perrieri</name>
    <dbReference type="NCBI Taxonomy" id="77586"/>
    <lineage>
        <taxon>Eukaryota</taxon>
        <taxon>Viridiplantae</taxon>
        <taxon>Streptophyta</taxon>
        <taxon>Embryophyta</taxon>
        <taxon>Tracheophyta</taxon>
        <taxon>Spermatophyta</taxon>
        <taxon>Magnoliopsida</taxon>
        <taxon>Liliopsida</taxon>
        <taxon>Poales</taxon>
        <taxon>Poaceae</taxon>
        <taxon>BOP clade</taxon>
        <taxon>Oryzoideae</taxon>
        <taxon>Oryzeae</taxon>
        <taxon>Oryzinae</taxon>
        <taxon>Leersia</taxon>
    </lineage>
</organism>
<reference evidence="3 4" key="1">
    <citation type="submission" date="2012-08" db="EMBL/GenBank/DDBJ databases">
        <title>Oryza genome evolution.</title>
        <authorList>
            <person name="Wing R.A."/>
        </authorList>
    </citation>
    <scope>NUCLEOTIDE SEQUENCE</scope>
</reference>
<evidence type="ECO:0000259" key="2">
    <source>
        <dbReference type="PROSITE" id="PS50076"/>
    </source>
</evidence>
<name>A0A0D9W0Z8_9ORYZ</name>
<protein>
    <recommendedName>
        <fullName evidence="2">J domain-containing protein</fullName>
    </recommendedName>
</protein>
<dbReference type="PANTHER" id="PTHR44137:SF13">
    <property type="entry name" value="CHAPERONE DNAJ-DOMAIN SUPERFAMILY PROTEIN"/>
    <property type="match status" value="1"/>
</dbReference>
<dbReference type="InterPro" id="IPR018253">
    <property type="entry name" value="DnaJ_domain_CS"/>
</dbReference>
<dbReference type="AlphaFoldDB" id="A0A0D9W0Z8"/>
<feature type="compositionally biased region" description="Low complexity" evidence="1">
    <location>
        <begin position="120"/>
        <end position="131"/>
    </location>
</feature>
<sequence length="329" mass="36002">MADDAGGGGKAQAVREVCAASAAFSGCPHRRRSPRRPPFVDWYLVLAVPDAAPVDAVRRRFRQLALLLHPDKNTHAKAEVAFKIVSEAHACLTDKARRRAFDDERAASYCAACHDRFRSSSSSTLSATPARQRAERRRTPPATPTTTTGNPHSKHRGGVGGGVRRTQALREVQNRLREECRVIDGCLRANNDAAAAAAGGGARRRQSFPLFDPSDRRLFPGYPHTRPSPPFAGSFSAAEFRRFGEDLGADQSPRWCRGVAGGGGESPVYQIRTAPERATRTKRPCLFYCNCKSHKALAFCIRSYCIVQAVDSVSNAIQNLEISKCYMSE</sequence>
<feature type="region of interest" description="Disordered" evidence="1">
    <location>
        <begin position="120"/>
        <end position="165"/>
    </location>
</feature>
<dbReference type="CDD" id="cd06257">
    <property type="entry name" value="DnaJ"/>
    <property type="match status" value="1"/>
</dbReference>
<reference evidence="3" key="3">
    <citation type="submission" date="2015-04" db="UniProtKB">
        <authorList>
            <consortium name="EnsemblPlants"/>
        </authorList>
    </citation>
    <scope>IDENTIFICATION</scope>
</reference>
<dbReference type="EnsemblPlants" id="LPERR03G33890.1">
    <property type="protein sequence ID" value="LPERR03G33890.1"/>
    <property type="gene ID" value="LPERR03G33890"/>
</dbReference>
<dbReference type="Proteomes" id="UP000032180">
    <property type="component" value="Chromosome 3"/>
</dbReference>
<reference evidence="4" key="2">
    <citation type="submission" date="2013-12" db="EMBL/GenBank/DDBJ databases">
        <authorList>
            <person name="Yu Y."/>
            <person name="Lee S."/>
            <person name="de Baynast K."/>
            <person name="Wissotski M."/>
            <person name="Liu L."/>
            <person name="Talag J."/>
            <person name="Goicoechea J."/>
            <person name="Angelova A."/>
            <person name="Jetty R."/>
            <person name="Kudrna D."/>
            <person name="Golser W."/>
            <person name="Rivera L."/>
            <person name="Zhang J."/>
            <person name="Wing R."/>
        </authorList>
    </citation>
    <scope>NUCLEOTIDE SEQUENCE</scope>
</reference>